<dbReference type="HOGENOM" id="CLU_078487_0_1_4"/>
<dbReference type="InterPro" id="IPR011978">
    <property type="entry name" value="YgfB-like"/>
</dbReference>
<dbReference type="NCBIfam" id="TIGR02292">
    <property type="entry name" value="ygfB_yecA"/>
    <property type="match status" value="1"/>
</dbReference>
<gene>
    <name evidence="1" type="ORF">HMPREF9123_2016</name>
</gene>
<comment type="caution">
    <text evidence="1">The sequence shown here is derived from an EMBL/GenBank/DDBJ whole genome shotgun (WGS) entry which is preliminary data.</text>
</comment>
<name>F2BE60_9NEIS</name>
<evidence type="ECO:0000313" key="2">
    <source>
        <dbReference type="Proteomes" id="UP000004105"/>
    </source>
</evidence>
<dbReference type="Pfam" id="PF02810">
    <property type="entry name" value="SEC-C"/>
    <property type="match status" value="1"/>
</dbReference>
<dbReference type="SUPFAM" id="SSF101327">
    <property type="entry name" value="YgfB-like"/>
    <property type="match status" value="1"/>
</dbReference>
<proteinExistence type="predicted"/>
<dbReference type="Proteomes" id="UP000004105">
    <property type="component" value="Unassembled WGS sequence"/>
</dbReference>
<dbReference type="AlphaFoldDB" id="F2BE60"/>
<dbReference type="PANTHER" id="PTHR33747">
    <property type="entry name" value="UPF0225 PROTEIN SCO1677"/>
    <property type="match status" value="1"/>
</dbReference>
<dbReference type="EMBL" id="AFAY01000042">
    <property type="protein sequence ID" value="EGF10379.1"/>
    <property type="molecule type" value="Genomic_DNA"/>
</dbReference>
<dbReference type="Gene3D" id="3.10.450.50">
    <property type="match status" value="1"/>
</dbReference>
<accession>F2BE60</accession>
<protein>
    <submittedName>
        <fullName evidence="1">YecA family protein</fullName>
    </submittedName>
</protein>
<keyword evidence="2" id="KW-1185">Reference proteome</keyword>
<dbReference type="OrthoDB" id="570299at2"/>
<dbReference type="PANTHER" id="PTHR33747:SF1">
    <property type="entry name" value="ADENYLATE CYCLASE-ASSOCIATED CAP C-TERMINAL DOMAIN-CONTAINING PROTEIN"/>
    <property type="match status" value="1"/>
</dbReference>
<dbReference type="InterPro" id="IPR004027">
    <property type="entry name" value="SEC_C_motif"/>
</dbReference>
<organism evidence="1 2">
    <name type="scientific">Neisseria bacilliformis ATCC BAA-1200</name>
    <dbReference type="NCBI Taxonomy" id="888742"/>
    <lineage>
        <taxon>Bacteria</taxon>
        <taxon>Pseudomonadati</taxon>
        <taxon>Pseudomonadota</taxon>
        <taxon>Betaproteobacteria</taxon>
        <taxon>Neisseriales</taxon>
        <taxon>Neisseriaceae</taxon>
        <taxon>Neisseria</taxon>
    </lineage>
</organism>
<reference evidence="1 2" key="1">
    <citation type="submission" date="2011-02" db="EMBL/GenBank/DDBJ databases">
        <authorList>
            <person name="Muzny D."/>
            <person name="Qin X."/>
            <person name="Deng J."/>
            <person name="Jiang H."/>
            <person name="Liu Y."/>
            <person name="Qu J."/>
            <person name="Song X.-Z."/>
            <person name="Zhang L."/>
            <person name="Thornton R."/>
            <person name="Coyle M."/>
            <person name="Francisco L."/>
            <person name="Jackson L."/>
            <person name="Javaid M."/>
            <person name="Korchina V."/>
            <person name="Kovar C."/>
            <person name="Mata R."/>
            <person name="Mathew T."/>
            <person name="Ngo R."/>
            <person name="Nguyen L."/>
            <person name="Nguyen N."/>
            <person name="Okwuonu G."/>
            <person name="Ongeri F."/>
            <person name="Pham C."/>
            <person name="Simmons D."/>
            <person name="Wilczek-Boney K."/>
            <person name="Hale W."/>
            <person name="Jakkamsetti A."/>
            <person name="Pham P."/>
            <person name="Ruth R."/>
            <person name="San Lucas F."/>
            <person name="Warren J."/>
            <person name="Zhang J."/>
            <person name="Zhao Z."/>
            <person name="Zhou C."/>
            <person name="Zhu D."/>
            <person name="Lee S."/>
            <person name="Bess C."/>
            <person name="Blankenburg K."/>
            <person name="Forbes L."/>
            <person name="Fu Q."/>
            <person name="Gubbala S."/>
            <person name="Hirani K."/>
            <person name="Jayaseelan J.C."/>
            <person name="Lara F."/>
            <person name="Munidasa M."/>
            <person name="Palculict T."/>
            <person name="Patil S."/>
            <person name="Pu L.-L."/>
            <person name="Saada N."/>
            <person name="Tang L."/>
            <person name="Weissenberger G."/>
            <person name="Zhu Y."/>
            <person name="Hemphill L."/>
            <person name="Shang Y."/>
            <person name="Youmans B."/>
            <person name="Ayvaz T."/>
            <person name="Ross M."/>
            <person name="Santibanez J."/>
            <person name="Aqrawi P."/>
            <person name="Gross S."/>
            <person name="Joshi V."/>
            <person name="Fowler G."/>
            <person name="Nazareth L."/>
            <person name="Reid J."/>
            <person name="Worley K."/>
            <person name="Petrosino J."/>
            <person name="Highlander S."/>
            <person name="Gibbs R."/>
        </authorList>
    </citation>
    <scope>NUCLEOTIDE SEQUENCE [LARGE SCALE GENOMIC DNA]</scope>
    <source>
        <strain evidence="1 2">ATCC BAA-1200</strain>
    </source>
</reference>
<dbReference type="SUPFAM" id="SSF103642">
    <property type="entry name" value="Sec-C motif"/>
    <property type="match status" value="1"/>
</dbReference>
<evidence type="ECO:0000313" key="1">
    <source>
        <dbReference type="EMBL" id="EGF10379.1"/>
    </source>
</evidence>
<dbReference type="RefSeq" id="WP_007343022.1">
    <property type="nucleotide sequence ID" value="NZ_GL878494.1"/>
</dbReference>
<sequence>MTPQQTLSQLLDPRAAEGEAMRADEIQAYLAAWVCGPDDWRDSFPFILADIIGDAQPADAERERIAEAVTQWARQLQQAFAAKQPPALLLYTYENGDPDYFAWCNAYLYAVDQTPTDWFDAAADEDFEDLFYPLMLLGGIYDDEDGLMPDLDDAEQQEIENSLPHAVADIAAYWHAVKNKPQTVRRTGAKTGRNDPCPCGSGKKYKACCGRN</sequence>
<dbReference type="Pfam" id="PF03695">
    <property type="entry name" value="UPF0149"/>
    <property type="match status" value="1"/>
</dbReference>
<dbReference type="InterPro" id="IPR036255">
    <property type="entry name" value="YgfB-like_sf"/>
</dbReference>
<dbReference type="STRING" id="267212.GCA_001063965_00493"/>